<dbReference type="Gene3D" id="3.40.50.720">
    <property type="entry name" value="NAD(P)-binding Rossmann-like Domain"/>
    <property type="match status" value="1"/>
</dbReference>
<dbReference type="FunFam" id="3.40.50.720:FF:000047">
    <property type="entry name" value="NADP-dependent L-serine/L-allo-threonine dehydrogenase"/>
    <property type="match status" value="1"/>
</dbReference>
<dbReference type="PANTHER" id="PTHR43115:SF4">
    <property type="entry name" value="DEHYDROGENASE_REDUCTASE SDR FAMILY MEMBER 11"/>
    <property type="match status" value="1"/>
</dbReference>
<keyword evidence="2" id="KW-0560">Oxidoreductase</keyword>
<feature type="domain" description="Ketoreductase" evidence="4">
    <location>
        <begin position="7"/>
        <end position="192"/>
    </location>
</feature>
<dbReference type="PRINTS" id="PR00080">
    <property type="entry name" value="SDRFAMILY"/>
</dbReference>
<proteinExistence type="inferred from homology"/>
<evidence type="ECO:0000256" key="2">
    <source>
        <dbReference type="ARBA" id="ARBA00023002"/>
    </source>
</evidence>
<dbReference type="PRINTS" id="PR00081">
    <property type="entry name" value="GDHRDH"/>
</dbReference>
<evidence type="ECO:0000259" key="4">
    <source>
        <dbReference type="SMART" id="SM00822"/>
    </source>
</evidence>
<dbReference type="AlphaFoldDB" id="A0A3M3WND2"/>
<dbReference type="PANTHER" id="PTHR43115">
    <property type="entry name" value="DEHYDROGENASE/REDUCTASE SDR FAMILY MEMBER 11"/>
    <property type="match status" value="1"/>
</dbReference>
<dbReference type="RefSeq" id="WP_064052522.1">
    <property type="nucleotide sequence ID" value="NZ_RBPW01000167.1"/>
</dbReference>
<evidence type="ECO:0000256" key="1">
    <source>
        <dbReference type="ARBA" id="ARBA00006484"/>
    </source>
</evidence>
<accession>A0A3M3WND2</accession>
<dbReference type="Proteomes" id="UP000276587">
    <property type="component" value="Unassembled WGS sequence"/>
</dbReference>
<dbReference type="GO" id="GO:0016616">
    <property type="term" value="F:oxidoreductase activity, acting on the CH-OH group of donors, NAD or NADP as acceptor"/>
    <property type="evidence" value="ECO:0007669"/>
    <property type="project" value="UniProtKB-ARBA"/>
</dbReference>
<dbReference type="Pfam" id="PF00106">
    <property type="entry name" value="adh_short"/>
    <property type="match status" value="1"/>
</dbReference>
<dbReference type="EMBL" id="RBQF01000008">
    <property type="protein sequence ID" value="RMP15578.1"/>
    <property type="molecule type" value="Genomic_DNA"/>
</dbReference>
<dbReference type="SMART" id="SM00822">
    <property type="entry name" value="PKS_KR"/>
    <property type="match status" value="1"/>
</dbReference>
<dbReference type="InterPro" id="IPR036291">
    <property type="entry name" value="NAD(P)-bd_dom_sf"/>
</dbReference>
<evidence type="ECO:0000256" key="3">
    <source>
        <dbReference type="RuleBase" id="RU000363"/>
    </source>
</evidence>
<name>A0A3M3WND2_PSEMA</name>
<comment type="similarity">
    <text evidence="1 3">Belongs to the short-chain dehydrogenases/reductases (SDR) family.</text>
</comment>
<dbReference type="PROSITE" id="PS00061">
    <property type="entry name" value="ADH_SHORT"/>
    <property type="match status" value="1"/>
</dbReference>
<evidence type="ECO:0000313" key="6">
    <source>
        <dbReference type="Proteomes" id="UP000276587"/>
    </source>
</evidence>
<dbReference type="SUPFAM" id="SSF51735">
    <property type="entry name" value="NAD(P)-binding Rossmann-fold domains"/>
    <property type="match status" value="1"/>
</dbReference>
<organism evidence="5 6">
    <name type="scientific">Pseudomonas marginalis pv. marginalis</name>
    <dbReference type="NCBI Taxonomy" id="97473"/>
    <lineage>
        <taxon>Bacteria</taxon>
        <taxon>Pseudomonadati</taxon>
        <taxon>Pseudomonadota</taxon>
        <taxon>Gammaproteobacteria</taxon>
        <taxon>Pseudomonadales</taxon>
        <taxon>Pseudomonadaceae</taxon>
        <taxon>Pseudomonas</taxon>
    </lineage>
</organism>
<sequence length="247" mass="25846">MENVKGKVVAITGASSGIGEATARHLAGLGAKVVIGAPANTVSAMEKIVKEIQSAGGTATHVVVDVTRRQDVQHFVDVAVETYGRLDVIVNNAGIMPLSPIEALKVDEWDAMIDINIKGVLYGIAAALPVMKAQNSGHIVNIASVAGHIVTRNSAVYCGTKIAVRAISEGLRQEIGEHIRTTIISPGAVESNLASTITDVEAKAEEKKVRDIAMKATAIAGAIAFAMSQPPEVDVNEILIRPTAQPF</sequence>
<comment type="caution">
    <text evidence="5">The sequence shown here is derived from an EMBL/GenBank/DDBJ whole genome shotgun (WGS) entry which is preliminary data.</text>
</comment>
<evidence type="ECO:0000313" key="5">
    <source>
        <dbReference type="EMBL" id="RMP15578.1"/>
    </source>
</evidence>
<reference evidence="5 6" key="1">
    <citation type="submission" date="2018-08" db="EMBL/GenBank/DDBJ databases">
        <title>Recombination of ecologically and evolutionarily significant loci maintains genetic cohesion in the Pseudomonas syringae species complex.</title>
        <authorList>
            <person name="Dillon M."/>
            <person name="Thakur S."/>
            <person name="Almeida R.N.D."/>
            <person name="Weir B.S."/>
            <person name="Guttman D.S."/>
        </authorList>
    </citation>
    <scope>NUCLEOTIDE SEQUENCE [LARGE SCALE GENOMIC DNA]</scope>
    <source>
        <strain evidence="5 6">ICMP 3555</strain>
    </source>
</reference>
<dbReference type="InterPro" id="IPR057326">
    <property type="entry name" value="KR_dom"/>
</dbReference>
<keyword evidence="6" id="KW-1185">Reference proteome</keyword>
<gene>
    <name evidence="5" type="ORF">ALQ29_01861</name>
</gene>
<dbReference type="InterPro" id="IPR002347">
    <property type="entry name" value="SDR_fam"/>
</dbReference>
<dbReference type="InterPro" id="IPR020904">
    <property type="entry name" value="Sc_DH/Rdtase_CS"/>
</dbReference>
<protein>
    <recommendedName>
        <fullName evidence="4">Ketoreductase domain-containing protein</fullName>
    </recommendedName>
</protein>